<keyword evidence="5" id="KW-0863">Zinc-finger</keyword>
<dbReference type="InterPro" id="IPR057670">
    <property type="entry name" value="SH3_retrovirus"/>
</dbReference>
<evidence type="ECO:0000313" key="9">
    <source>
        <dbReference type="EMBL" id="KAF5812358.1"/>
    </source>
</evidence>
<dbReference type="Pfam" id="PF14223">
    <property type="entry name" value="Retrotran_gag_2"/>
    <property type="match status" value="1"/>
</dbReference>
<name>A0A9K3JCA1_HELAN</name>
<dbReference type="InterPro" id="IPR001878">
    <property type="entry name" value="Znf_CCHC"/>
</dbReference>
<dbReference type="CDD" id="cd09272">
    <property type="entry name" value="RNase_HI_RT_Ty1"/>
    <property type="match status" value="1"/>
</dbReference>
<keyword evidence="9" id="KW-0808">Transferase</keyword>
<dbReference type="InterPro" id="IPR039537">
    <property type="entry name" value="Retrotran_Ty1/copia-like"/>
</dbReference>
<dbReference type="Pfam" id="PF00665">
    <property type="entry name" value="rve"/>
    <property type="match status" value="1"/>
</dbReference>
<keyword evidence="9" id="KW-0695">RNA-directed DNA polymerase</keyword>
<dbReference type="SMART" id="SM00343">
    <property type="entry name" value="ZnF_C2HC"/>
    <property type="match status" value="1"/>
</dbReference>
<dbReference type="Gene3D" id="3.30.420.10">
    <property type="entry name" value="Ribonuclease H-like superfamily/Ribonuclease H"/>
    <property type="match status" value="1"/>
</dbReference>
<keyword evidence="1" id="KW-0645">Protease</keyword>
<dbReference type="SUPFAM" id="SSF53098">
    <property type="entry name" value="Ribonuclease H-like"/>
    <property type="match status" value="1"/>
</dbReference>
<dbReference type="GO" id="GO:0004190">
    <property type="term" value="F:aspartic-type endopeptidase activity"/>
    <property type="evidence" value="ECO:0007669"/>
    <property type="project" value="UniProtKB-KW"/>
</dbReference>
<keyword evidence="2" id="KW-0479">Metal-binding</keyword>
<dbReference type="InterPro" id="IPR001584">
    <property type="entry name" value="Integrase_cat-core"/>
</dbReference>
<evidence type="ECO:0000256" key="6">
    <source>
        <dbReference type="SAM" id="MobiDB-lite"/>
    </source>
</evidence>
<feature type="compositionally biased region" description="Polar residues" evidence="6">
    <location>
        <begin position="740"/>
        <end position="749"/>
    </location>
</feature>
<dbReference type="GO" id="GO:0003964">
    <property type="term" value="F:RNA-directed DNA polymerase activity"/>
    <property type="evidence" value="ECO:0007669"/>
    <property type="project" value="UniProtKB-KW"/>
</dbReference>
<organism evidence="9 10">
    <name type="scientific">Helianthus annuus</name>
    <name type="common">Common sunflower</name>
    <dbReference type="NCBI Taxonomy" id="4232"/>
    <lineage>
        <taxon>Eukaryota</taxon>
        <taxon>Viridiplantae</taxon>
        <taxon>Streptophyta</taxon>
        <taxon>Embryophyta</taxon>
        <taxon>Tracheophyta</taxon>
        <taxon>Spermatophyta</taxon>
        <taxon>Magnoliopsida</taxon>
        <taxon>eudicotyledons</taxon>
        <taxon>Gunneridae</taxon>
        <taxon>Pentapetalae</taxon>
        <taxon>asterids</taxon>
        <taxon>campanulids</taxon>
        <taxon>Asterales</taxon>
        <taxon>Asteraceae</taxon>
        <taxon>Asteroideae</taxon>
        <taxon>Heliantheae alliance</taxon>
        <taxon>Heliantheae</taxon>
        <taxon>Helianthus</taxon>
    </lineage>
</organism>
<dbReference type="EC" id="2.7.7.49" evidence="9"/>
<protein>
    <submittedName>
        <fullName evidence="9">RNA-directed DNA polymerase</fullName>
        <ecNumber evidence="9">2.7.7.49</ecNumber>
    </submittedName>
</protein>
<dbReference type="Pfam" id="PF22936">
    <property type="entry name" value="Pol_BBD"/>
    <property type="match status" value="1"/>
</dbReference>
<dbReference type="GO" id="GO:0003676">
    <property type="term" value="F:nucleic acid binding"/>
    <property type="evidence" value="ECO:0007669"/>
    <property type="project" value="InterPro"/>
</dbReference>
<dbReference type="InterPro" id="IPR025724">
    <property type="entry name" value="GAG-pre-integrase_dom"/>
</dbReference>
<dbReference type="InterPro" id="IPR013103">
    <property type="entry name" value="RVT_2"/>
</dbReference>
<evidence type="ECO:0000256" key="1">
    <source>
        <dbReference type="ARBA" id="ARBA00022670"/>
    </source>
</evidence>
<evidence type="ECO:0000256" key="5">
    <source>
        <dbReference type="PROSITE-ProRule" id="PRU00047"/>
    </source>
</evidence>
<evidence type="ECO:0000259" key="7">
    <source>
        <dbReference type="PROSITE" id="PS50158"/>
    </source>
</evidence>
<evidence type="ECO:0000313" key="10">
    <source>
        <dbReference type="Proteomes" id="UP000215914"/>
    </source>
</evidence>
<dbReference type="InterPro" id="IPR012337">
    <property type="entry name" value="RNaseH-like_sf"/>
</dbReference>
<keyword evidence="5" id="KW-0862">Zinc</keyword>
<dbReference type="Pfam" id="PF07727">
    <property type="entry name" value="RVT_2"/>
    <property type="match status" value="1"/>
</dbReference>
<keyword evidence="10" id="KW-1185">Reference proteome</keyword>
<dbReference type="PROSITE" id="PS50158">
    <property type="entry name" value="ZF_CCHC"/>
    <property type="match status" value="1"/>
</dbReference>
<reference evidence="9" key="2">
    <citation type="submission" date="2020-06" db="EMBL/GenBank/DDBJ databases">
        <title>Helianthus annuus Genome sequencing and assembly Release 2.</title>
        <authorList>
            <person name="Gouzy J."/>
            <person name="Langlade N."/>
            <person name="Munos S."/>
        </authorList>
    </citation>
    <scope>NUCLEOTIDE SEQUENCE</scope>
    <source>
        <tissue evidence="9">Leaves</tissue>
    </source>
</reference>
<feature type="region of interest" description="Disordered" evidence="6">
    <location>
        <begin position="243"/>
        <end position="266"/>
    </location>
</feature>
<feature type="domain" description="CCHC-type" evidence="7">
    <location>
        <begin position="223"/>
        <end position="240"/>
    </location>
</feature>
<comment type="caution">
    <text evidence="9">The sequence shown here is derived from an EMBL/GenBank/DDBJ whole genome shotgun (WGS) entry which is preliminary data.</text>
</comment>
<dbReference type="Pfam" id="PF13976">
    <property type="entry name" value="gag_pre-integrs"/>
    <property type="match status" value="1"/>
</dbReference>
<reference evidence="9" key="1">
    <citation type="journal article" date="2017" name="Nature">
        <title>The sunflower genome provides insights into oil metabolism, flowering and Asterid evolution.</title>
        <authorList>
            <person name="Badouin H."/>
            <person name="Gouzy J."/>
            <person name="Grassa C.J."/>
            <person name="Murat F."/>
            <person name="Staton S.E."/>
            <person name="Cottret L."/>
            <person name="Lelandais-Briere C."/>
            <person name="Owens G.L."/>
            <person name="Carrere S."/>
            <person name="Mayjonade B."/>
            <person name="Legrand L."/>
            <person name="Gill N."/>
            <person name="Kane N.C."/>
            <person name="Bowers J.E."/>
            <person name="Hubner S."/>
            <person name="Bellec A."/>
            <person name="Berard A."/>
            <person name="Berges H."/>
            <person name="Blanchet N."/>
            <person name="Boniface M.C."/>
            <person name="Brunel D."/>
            <person name="Catrice O."/>
            <person name="Chaidir N."/>
            <person name="Claudel C."/>
            <person name="Donnadieu C."/>
            <person name="Faraut T."/>
            <person name="Fievet G."/>
            <person name="Helmstetter N."/>
            <person name="King M."/>
            <person name="Knapp S.J."/>
            <person name="Lai Z."/>
            <person name="Le Paslier M.C."/>
            <person name="Lippi Y."/>
            <person name="Lorenzon L."/>
            <person name="Mandel J.R."/>
            <person name="Marage G."/>
            <person name="Marchand G."/>
            <person name="Marquand E."/>
            <person name="Bret-Mestries E."/>
            <person name="Morien E."/>
            <person name="Nambeesan S."/>
            <person name="Nguyen T."/>
            <person name="Pegot-Espagnet P."/>
            <person name="Pouilly N."/>
            <person name="Raftis F."/>
            <person name="Sallet E."/>
            <person name="Schiex T."/>
            <person name="Thomas J."/>
            <person name="Vandecasteele C."/>
            <person name="Vares D."/>
            <person name="Vear F."/>
            <person name="Vautrin S."/>
            <person name="Crespi M."/>
            <person name="Mangin B."/>
            <person name="Burke J.M."/>
            <person name="Salse J."/>
            <person name="Munos S."/>
            <person name="Vincourt P."/>
            <person name="Rieseberg L.H."/>
            <person name="Langlade N.B."/>
        </authorList>
    </citation>
    <scope>NUCLEOTIDE SEQUENCE</scope>
    <source>
        <tissue evidence="9">Leaves</tissue>
    </source>
</reference>
<feature type="region of interest" description="Disordered" evidence="6">
    <location>
        <begin position="716"/>
        <end position="765"/>
    </location>
</feature>
<feature type="compositionally biased region" description="Polar residues" evidence="6">
    <location>
        <begin position="250"/>
        <end position="265"/>
    </location>
</feature>
<dbReference type="SUPFAM" id="SSF56672">
    <property type="entry name" value="DNA/RNA polymerases"/>
    <property type="match status" value="1"/>
</dbReference>
<evidence type="ECO:0000259" key="8">
    <source>
        <dbReference type="PROSITE" id="PS50994"/>
    </source>
</evidence>
<evidence type="ECO:0000256" key="2">
    <source>
        <dbReference type="ARBA" id="ARBA00022723"/>
    </source>
</evidence>
<dbReference type="PANTHER" id="PTHR42648:SF28">
    <property type="entry name" value="TRANSPOSON-ENCODED PROTEIN WITH RIBONUCLEASE H-LIKE AND RETROVIRUS ZINC FINGER-LIKE DOMAINS"/>
    <property type="match status" value="1"/>
</dbReference>
<evidence type="ECO:0000256" key="4">
    <source>
        <dbReference type="ARBA" id="ARBA00022801"/>
    </source>
</evidence>
<keyword evidence="4" id="KW-0378">Hydrolase</keyword>
<feature type="domain" description="Integrase catalytic" evidence="8">
    <location>
        <begin position="466"/>
        <end position="634"/>
    </location>
</feature>
<dbReference type="Pfam" id="PF25597">
    <property type="entry name" value="SH3_retrovirus"/>
    <property type="match status" value="1"/>
</dbReference>
<dbReference type="Gramene" id="mRNA:HanXRQr2_Chr04g0191681">
    <property type="protein sequence ID" value="mRNA:HanXRQr2_Chr04g0191681"/>
    <property type="gene ID" value="HanXRQr2_Chr04g0191681"/>
</dbReference>
<dbReference type="PROSITE" id="PS50994">
    <property type="entry name" value="INTEGRASE"/>
    <property type="match status" value="1"/>
</dbReference>
<proteinExistence type="predicted"/>
<dbReference type="PANTHER" id="PTHR42648">
    <property type="entry name" value="TRANSPOSASE, PUTATIVE-RELATED"/>
    <property type="match status" value="1"/>
</dbReference>
<dbReference type="GO" id="GO:0008270">
    <property type="term" value="F:zinc ion binding"/>
    <property type="evidence" value="ECO:0007669"/>
    <property type="project" value="UniProtKB-KW"/>
</dbReference>
<dbReference type="EMBL" id="MNCJ02000319">
    <property type="protein sequence ID" value="KAF5812358.1"/>
    <property type="molecule type" value="Genomic_DNA"/>
</dbReference>
<keyword evidence="3" id="KW-0064">Aspartyl protease</keyword>
<dbReference type="Proteomes" id="UP000215914">
    <property type="component" value="Unassembled WGS sequence"/>
</dbReference>
<dbReference type="GO" id="GO:0015074">
    <property type="term" value="P:DNA integration"/>
    <property type="evidence" value="ECO:0007669"/>
    <property type="project" value="InterPro"/>
</dbReference>
<dbReference type="InterPro" id="IPR054722">
    <property type="entry name" value="PolX-like_BBD"/>
</dbReference>
<sequence>MVSTKFELEKFDGKNDFGLWRVKMRALLVHQGIVDALAGEAKLPAGLTDKEKKDILEKAHSAIILSLGDRVLREVSKETSAAGIWAKLESLYMTKSLANRLYLKKRLYTFQLASGKSLEDHTDEFNKVILDLENIDVSIDDEDKAIIFLASLPQTFEHFVDTLMYGRDSLSMEEVLAALNSKELKKRSDAKEEIGEGLVVRGRPEQKSFKGKNTPRSKSKFKRKCYICNSEKHFKRDCPDRFKKKKYDSGSKSQHGGSPDSSNDGYESADVLVVSKGNQDDNWILDSGGSYHMTPHREYFQDIEMQDMGTVKLGDDRTCRVQGQGTVVIKLENGTELKLVNVRFIPELTRNIISLGIFEKEGCSVSLKNGKAKIIKGSMVIFTGTRRGNNIYMLDGKVSQGVNCSVERPKISDAVLWHRRLGHISDQGLNELKKQEVLGNFDGREAGFCEHCILGKSHRVRFTKGIHSTKGILDYVHADLWGPARTISLGGALYFLSIVDDFSRRVWVYVLKGKHEAFGKFKDWKILVETQTERKVKKLRTDNGLEFCNDHFDQFCRKYGIARHRTVPGTPQQNGLVERMNRTLLNKVRCMLLSSGMPKRFWAEAVTTAAYLVNRSPSTAIGLKTPMEMWSGKKEEYDNLRVFGTLAYAHVKQGKLEPRAVRGIILGYPEGVKGHKLWRIDDGSPKVFNSRDVVAFREDVYYKDVMGGSIEDAGFSNKEDVQIEVESDGMKNSDEEEMPESSSHGQSPGYSIAKERPRRQIKPPLRFRDEEDISAYVFMAAELEDSTEPLTYNEAIASEDSERWQVAMQEEMDSLHKNQTWVLVDKPKGQKIVTCKWIFKLKEGIPGVEGPRYKARLVAKGFTQRAGIDYNEVFSPVVKHSSIRVILSLTAVMGMELEQLDVKTAFLHGYLDEEILMNQPQGFVKKGEEDKVCLLKRSLYGLKQSPRQWYKRFDEYMVSNSFKRSSYDACVYFKEYCPGKYVYLLLYVDDMLVACQDSEEIRNTKDLLMAEFDMKELGEAKKILGMEITRDKGRGILRLTQSSYIRKVLNNFGMMNCKPVSIPFANHFKLSAQNCPKDEEEFKQMEKCPYANAVGSLMYLMVCTRPDIGYGASVVSRYLANPGKLHWEAVKWLMRYLKGSQEVGLTFRSKSEGDNLILGYVDSDFAKDKDRGRSITGYGFKVKGNLVSWKASLQHVVALSSTEAEYIALTEAVKEAIWLKGFVAELGAVFDETVVVCDNQGAVQLSKNSVYHERTKHINVRLHFIRDVVNSKEVRIQQIGTDDNAADMFTKPMPGVEVFDLQFKVEIVEGKSVNCKSTAWSTGWYSFIKFSLVLIRLH</sequence>
<keyword evidence="9" id="KW-0548">Nucleotidyltransferase</keyword>
<evidence type="ECO:0000256" key="3">
    <source>
        <dbReference type="ARBA" id="ARBA00022750"/>
    </source>
</evidence>
<dbReference type="SUPFAM" id="SSF57756">
    <property type="entry name" value="Retrovirus zinc finger-like domains"/>
    <property type="match status" value="1"/>
</dbReference>
<dbReference type="GO" id="GO:0006508">
    <property type="term" value="P:proteolysis"/>
    <property type="evidence" value="ECO:0007669"/>
    <property type="project" value="UniProtKB-KW"/>
</dbReference>
<accession>A0A9K3JCA1</accession>
<gene>
    <name evidence="9" type="ORF">HanXRQr2_Chr04g0191681</name>
</gene>
<dbReference type="InterPro" id="IPR043502">
    <property type="entry name" value="DNA/RNA_pol_sf"/>
</dbReference>
<dbReference type="InterPro" id="IPR036875">
    <property type="entry name" value="Znf_CCHC_sf"/>
</dbReference>
<dbReference type="InterPro" id="IPR036397">
    <property type="entry name" value="RNaseH_sf"/>
</dbReference>